<gene>
    <name evidence="1" type="ORF">HMPREF9696_00376</name>
</gene>
<accession>K8PWX0</accession>
<dbReference type="AlphaFoldDB" id="K8PWX0"/>
<evidence type="ECO:0000313" key="2">
    <source>
        <dbReference type="Proteomes" id="UP000001095"/>
    </source>
</evidence>
<keyword evidence="2" id="KW-1185">Reference proteome</keyword>
<sequence length="172" mass="19135">MLRWVLDLSKTRRARKAACAVISPMVAKSRHRLGAIPDAAWESPYLIGFIVMLTTIIAKMETGNIEGQALCLVQTRAWEDITGISYRLIGEDILLLNASHNRDFENGCHNAAGFASLLMDGSAFGWRQRQFDLGINAAISWSERDDLSSLWERLFDAHVFDHSDAVTAGTPE</sequence>
<reference evidence="1 2" key="1">
    <citation type="submission" date="2012-04" db="EMBL/GenBank/DDBJ databases">
        <title>The Genome Sequence of Afipia clevelandensis ATCC 49720.</title>
        <authorList>
            <consortium name="The Broad Institute Genome Sequencing Platform"/>
            <person name="Earl A."/>
            <person name="Ward D."/>
            <person name="Feldgarden M."/>
            <person name="Gevers D."/>
            <person name="Huys G."/>
            <person name="Walker B."/>
            <person name="Young S.K."/>
            <person name="Zeng Q."/>
            <person name="Gargeya S."/>
            <person name="Fitzgerald M."/>
            <person name="Haas B."/>
            <person name="Abouelleil A."/>
            <person name="Alvarado L."/>
            <person name="Arachchi H.M."/>
            <person name="Berlin A."/>
            <person name="Chapman S.B."/>
            <person name="Goldberg J."/>
            <person name="Griggs A."/>
            <person name="Gujja S."/>
            <person name="Hansen M."/>
            <person name="Howarth C."/>
            <person name="Imamovic A."/>
            <person name="Larimer J."/>
            <person name="McCowen C."/>
            <person name="Montmayeur A."/>
            <person name="Murphy C."/>
            <person name="Neiman D."/>
            <person name="Pearson M."/>
            <person name="Priest M."/>
            <person name="Roberts A."/>
            <person name="Saif S."/>
            <person name="Shea T."/>
            <person name="Sisk P."/>
            <person name="Sykes S."/>
            <person name="Wortman J."/>
            <person name="Nusbaum C."/>
            <person name="Birren B."/>
        </authorList>
    </citation>
    <scope>NUCLEOTIDE SEQUENCE [LARGE SCALE GENOMIC DNA]</scope>
    <source>
        <strain evidence="1 2">ATCC 49720</strain>
    </source>
</reference>
<proteinExistence type="predicted"/>
<dbReference type="PATRIC" id="fig|883079.3.peg.389"/>
<name>K8PWX0_9BRAD</name>
<comment type="caution">
    <text evidence="1">The sequence shown here is derived from an EMBL/GenBank/DDBJ whole genome shotgun (WGS) entry which is preliminary data.</text>
</comment>
<dbReference type="HOGENOM" id="CLU_114827_0_0_5"/>
<dbReference type="EMBL" id="AGWY01000001">
    <property type="protein sequence ID" value="EKS42833.1"/>
    <property type="molecule type" value="Genomic_DNA"/>
</dbReference>
<organism evidence="1 2">
    <name type="scientific">Afipia clevelandensis ATCC 49720</name>
    <dbReference type="NCBI Taxonomy" id="883079"/>
    <lineage>
        <taxon>Bacteria</taxon>
        <taxon>Pseudomonadati</taxon>
        <taxon>Pseudomonadota</taxon>
        <taxon>Alphaproteobacteria</taxon>
        <taxon>Hyphomicrobiales</taxon>
        <taxon>Nitrobacteraceae</taxon>
        <taxon>Afipia</taxon>
    </lineage>
</organism>
<dbReference type="Proteomes" id="UP000001095">
    <property type="component" value="Unassembled WGS sequence"/>
</dbReference>
<protein>
    <submittedName>
        <fullName evidence="1">Uncharacterized protein</fullName>
    </submittedName>
</protein>
<dbReference type="RefSeq" id="WP_002711242.1">
    <property type="nucleotide sequence ID" value="NZ_KB375281.1"/>
</dbReference>
<evidence type="ECO:0000313" key="1">
    <source>
        <dbReference type="EMBL" id="EKS42833.1"/>
    </source>
</evidence>